<evidence type="ECO:0000313" key="1">
    <source>
        <dbReference type="EMBL" id="SEQ36810.1"/>
    </source>
</evidence>
<dbReference type="STRING" id="355243.SAMN03080615_01240"/>
<dbReference type="EMBL" id="FOGB01000003">
    <property type="protein sequence ID" value="SEQ36810.1"/>
    <property type="molecule type" value="Genomic_DNA"/>
</dbReference>
<dbReference type="Proteomes" id="UP000198749">
    <property type="component" value="Unassembled WGS sequence"/>
</dbReference>
<proteinExistence type="predicted"/>
<name>A0A1H9FFV6_9GAMM</name>
<gene>
    <name evidence="1" type="ORF">SAMN03080615_01240</name>
</gene>
<sequence length="87" mass="10019">MGVKTSRFKGDALVLQREADSLLQLLKWLRELNPKPDHCRAELADTSETYSERLQRQLFDGPANRIADSVGLFAEKQQGQMKLLYRQ</sequence>
<evidence type="ECO:0000313" key="2">
    <source>
        <dbReference type="Proteomes" id="UP000198749"/>
    </source>
</evidence>
<protein>
    <submittedName>
        <fullName evidence="1">Uncharacterized protein</fullName>
    </submittedName>
</protein>
<organism evidence="1 2">
    <name type="scientific">Amphritea atlantica</name>
    <dbReference type="NCBI Taxonomy" id="355243"/>
    <lineage>
        <taxon>Bacteria</taxon>
        <taxon>Pseudomonadati</taxon>
        <taxon>Pseudomonadota</taxon>
        <taxon>Gammaproteobacteria</taxon>
        <taxon>Oceanospirillales</taxon>
        <taxon>Oceanospirillaceae</taxon>
        <taxon>Amphritea</taxon>
    </lineage>
</organism>
<reference evidence="2" key="1">
    <citation type="submission" date="2016-10" db="EMBL/GenBank/DDBJ databases">
        <authorList>
            <person name="Varghese N."/>
            <person name="Submissions S."/>
        </authorList>
    </citation>
    <scope>NUCLEOTIDE SEQUENCE [LARGE SCALE GENOMIC DNA]</scope>
    <source>
        <strain evidence="2">DSM 18887</strain>
    </source>
</reference>
<dbReference type="AlphaFoldDB" id="A0A1H9FFV6"/>
<accession>A0A1H9FFV6</accession>
<keyword evidence="2" id="KW-1185">Reference proteome</keyword>